<feature type="region of interest" description="Disordered" evidence="1">
    <location>
        <begin position="265"/>
        <end position="284"/>
    </location>
</feature>
<accession>A0AAD4LVC8</accession>
<evidence type="ECO:0000256" key="1">
    <source>
        <dbReference type="SAM" id="MobiDB-lite"/>
    </source>
</evidence>
<proteinExistence type="predicted"/>
<dbReference type="EMBL" id="WTXG01000176">
    <property type="protein sequence ID" value="KAI0291080.1"/>
    <property type="molecule type" value="Genomic_DNA"/>
</dbReference>
<organism evidence="2 3">
    <name type="scientific">Multifurca ochricompacta</name>
    <dbReference type="NCBI Taxonomy" id="376703"/>
    <lineage>
        <taxon>Eukaryota</taxon>
        <taxon>Fungi</taxon>
        <taxon>Dikarya</taxon>
        <taxon>Basidiomycota</taxon>
        <taxon>Agaricomycotina</taxon>
        <taxon>Agaricomycetes</taxon>
        <taxon>Russulales</taxon>
        <taxon>Russulaceae</taxon>
        <taxon>Multifurca</taxon>
    </lineage>
</organism>
<keyword evidence="3" id="KW-1185">Reference proteome</keyword>
<name>A0AAD4LVC8_9AGAM</name>
<comment type="caution">
    <text evidence="2">The sequence shown here is derived from an EMBL/GenBank/DDBJ whole genome shotgun (WGS) entry which is preliminary data.</text>
</comment>
<evidence type="ECO:0000313" key="3">
    <source>
        <dbReference type="Proteomes" id="UP001203297"/>
    </source>
</evidence>
<sequence>MAHFDIFREELAIKYPAYGHALWEPSPGKLYDAIEVGDVGYIREGKFHRLFNALLPGDHDSHRNFGVPEYHEPLKPKMSKHIDSGTLSPNDLCSGAVTVTSGGLDVLATGPVGAAQVSFSCSRRQGAILSLPVQAQRQDTVARGEFGRWIVKHINLWFAFTQELGLGLNRMEDIILVTGFHRARSWANIAFSEGSGGARVSFGVRVSGTSGTNVEWKYSREDIQGVVLNLGPSGQNLPEDQCIFVRGFRVTRFIRILPRLRGAAGPAPLPDGHEPEPDAQLVSVPAGTNYQDPLRTLLEYIAEVGTPWEIFCATVVGMN</sequence>
<reference evidence="2" key="1">
    <citation type="journal article" date="2022" name="New Phytol.">
        <title>Evolutionary transition to the ectomycorrhizal habit in the genomes of a hyperdiverse lineage of mushroom-forming fungi.</title>
        <authorList>
            <person name="Looney B."/>
            <person name="Miyauchi S."/>
            <person name="Morin E."/>
            <person name="Drula E."/>
            <person name="Courty P.E."/>
            <person name="Kohler A."/>
            <person name="Kuo A."/>
            <person name="LaButti K."/>
            <person name="Pangilinan J."/>
            <person name="Lipzen A."/>
            <person name="Riley R."/>
            <person name="Andreopoulos W."/>
            <person name="He G."/>
            <person name="Johnson J."/>
            <person name="Nolan M."/>
            <person name="Tritt A."/>
            <person name="Barry K.W."/>
            <person name="Grigoriev I.V."/>
            <person name="Nagy L.G."/>
            <person name="Hibbett D."/>
            <person name="Henrissat B."/>
            <person name="Matheny P.B."/>
            <person name="Labbe J."/>
            <person name="Martin F.M."/>
        </authorList>
    </citation>
    <scope>NUCLEOTIDE SEQUENCE</scope>
    <source>
        <strain evidence="2">BPL690</strain>
    </source>
</reference>
<protein>
    <submittedName>
        <fullName evidence="2">Uncharacterized protein</fullName>
    </submittedName>
</protein>
<evidence type="ECO:0000313" key="2">
    <source>
        <dbReference type="EMBL" id="KAI0291080.1"/>
    </source>
</evidence>
<dbReference type="Proteomes" id="UP001203297">
    <property type="component" value="Unassembled WGS sequence"/>
</dbReference>
<dbReference type="AlphaFoldDB" id="A0AAD4LVC8"/>
<gene>
    <name evidence="2" type="ORF">B0F90DRAFT_1779787</name>
</gene>